<reference evidence="2" key="1">
    <citation type="journal article" date="2017" name="Nat. Microbiol.">
        <title>Global analysis of biosynthetic gene clusters reveals vast potential of secondary metabolite production in Penicillium species.</title>
        <authorList>
            <person name="Nielsen J.C."/>
            <person name="Grijseels S."/>
            <person name="Prigent S."/>
            <person name="Ji B."/>
            <person name="Dainat J."/>
            <person name="Nielsen K.F."/>
            <person name="Frisvad J.C."/>
            <person name="Workman M."/>
            <person name="Nielsen J."/>
        </authorList>
    </citation>
    <scope>NUCLEOTIDE SEQUENCE [LARGE SCALE GENOMIC DNA]</scope>
    <source>
        <strain evidence="2">IBT 31811</strain>
    </source>
</reference>
<dbReference type="Proteomes" id="UP000191672">
    <property type="component" value="Unassembled WGS sequence"/>
</dbReference>
<protein>
    <submittedName>
        <fullName evidence="1">Uncharacterized protein</fullName>
    </submittedName>
</protein>
<evidence type="ECO:0000313" key="2">
    <source>
        <dbReference type="Proteomes" id="UP000191672"/>
    </source>
</evidence>
<gene>
    <name evidence="1" type="ORF">PENANT_c031G11692</name>
</gene>
<sequence length="17" mass="1931">MTAFMLGDKVADMAMWL</sequence>
<accession>A0A1V6PUX8</accession>
<comment type="caution">
    <text evidence="1">The sequence shown here is derived from an EMBL/GenBank/DDBJ whole genome shotgun (WGS) entry which is preliminary data.</text>
</comment>
<proteinExistence type="predicted"/>
<organism evidence="1 2">
    <name type="scientific">Penicillium antarcticum</name>
    <dbReference type="NCBI Taxonomy" id="416450"/>
    <lineage>
        <taxon>Eukaryota</taxon>
        <taxon>Fungi</taxon>
        <taxon>Dikarya</taxon>
        <taxon>Ascomycota</taxon>
        <taxon>Pezizomycotina</taxon>
        <taxon>Eurotiomycetes</taxon>
        <taxon>Eurotiomycetidae</taxon>
        <taxon>Eurotiales</taxon>
        <taxon>Aspergillaceae</taxon>
        <taxon>Penicillium</taxon>
    </lineage>
</organism>
<name>A0A1V6PUX8_9EURO</name>
<dbReference type="AlphaFoldDB" id="A0A1V6PUX8"/>
<dbReference type="EMBL" id="MDYN01000031">
    <property type="protein sequence ID" value="OQD80818.1"/>
    <property type="molecule type" value="Genomic_DNA"/>
</dbReference>
<evidence type="ECO:0000313" key="1">
    <source>
        <dbReference type="EMBL" id="OQD80818.1"/>
    </source>
</evidence>
<keyword evidence="2" id="KW-1185">Reference proteome</keyword>